<dbReference type="InterPro" id="IPR029071">
    <property type="entry name" value="Ubiquitin-like_domsf"/>
</dbReference>
<accession>A0A0W1AH64</accession>
<dbReference type="EMBL" id="LNZC01000009">
    <property type="protein sequence ID" value="KTD80705.1"/>
    <property type="molecule type" value="Genomic_DNA"/>
</dbReference>
<protein>
    <recommendedName>
        <fullName evidence="1">Ubiquitin-like domain-containing protein</fullName>
    </recommendedName>
</protein>
<keyword evidence="3" id="KW-1185">Reference proteome</keyword>
<dbReference type="InterPro" id="IPR000626">
    <property type="entry name" value="Ubiquitin-like_dom"/>
</dbReference>
<dbReference type="SUPFAM" id="SSF54236">
    <property type="entry name" value="Ubiquitin-like"/>
    <property type="match status" value="1"/>
</dbReference>
<comment type="caution">
    <text evidence="2">The sequence shown here is derived from an EMBL/GenBank/DDBJ whole genome shotgun (WGS) entry which is preliminary data.</text>
</comment>
<dbReference type="PROSITE" id="PS50053">
    <property type="entry name" value="UBIQUITIN_2"/>
    <property type="match status" value="1"/>
</dbReference>
<dbReference type="AlphaFoldDB" id="A0A0W1AH64"/>
<name>A0A0W1AH64_9GAMM</name>
<proteinExistence type="predicted"/>
<gene>
    <name evidence="2" type="ORF">Lwor_0948</name>
</gene>
<dbReference type="Proteomes" id="UP000054662">
    <property type="component" value="Unassembled WGS sequence"/>
</dbReference>
<organism evidence="2 3">
    <name type="scientific">Legionella worsleiensis</name>
    <dbReference type="NCBI Taxonomy" id="45076"/>
    <lineage>
        <taxon>Bacteria</taxon>
        <taxon>Pseudomonadati</taxon>
        <taxon>Pseudomonadota</taxon>
        <taxon>Gammaproteobacteria</taxon>
        <taxon>Legionellales</taxon>
        <taxon>Legionellaceae</taxon>
        <taxon>Legionella</taxon>
    </lineage>
</organism>
<dbReference type="RefSeq" id="WP_058492770.1">
    <property type="nucleotide sequence ID" value="NZ_CBCRUR010000007.1"/>
</dbReference>
<evidence type="ECO:0000313" key="3">
    <source>
        <dbReference type="Proteomes" id="UP000054662"/>
    </source>
</evidence>
<sequence>MHLSLKTLLGQTISVTVENSDALTSLDIKKLIQKKKCVDIAEQTILIAGRAWADNQSYAEFKEQNPHLPDELQKNRLRLVITPIPEALRALVKTDYLTLKKNHPKLAAQLSKDSRTLRFKEEIHISTKTYWDDLSVHERVKILGTPSCAQLIGLIAPKSTVPFNKTL</sequence>
<dbReference type="PATRIC" id="fig|45076.6.peg.1030"/>
<dbReference type="Gene3D" id="3.10.20.90">
    <property type="entry name" value="Phosphatidylinositol 3-kinase Catalytic Subunit, Chain A, domain 1"/>
    <property type="match status" value="1"/>
</dbReference>
<dbReference type="OrthoDB" id="5650712at2"/>
<reference evidence="2 3" key="1">
    <citation type="submission" date="2015-11" db="EMBL/GenBank/DDBJ databases">
        <title>Genomic analysis of 38 Legionella species identifies large and diverse effector repertoires.</title>
        <authorList>
            <person name="Burstein D."/>
            <person name="Amaro F."/>
            <person name="Zusman T."/>
            <person name="Lifshitz Z."/>
            <person name="Cohen O."/>
            <person name="Gilbert J.A."/>
            <person name="Pupko T."/>
            <person name="Shuman H.A."/>
            <person name="Segal G."/>
        </authorList>
    </citation>
    <scope>NUCLEOTIDE SEQUENCE [LARGE SCALE GENOMIC DNA]</scope>
    <source>
        <strain evidence="2 3">ATCC 49508</strain>
    </source>
</reference>
<evidence type="ECO:0000313" key="2">
    <source>
        <dbReference type="EMBL" id="KTD80705.1"/>
    </source>
</evidence>
<evidence type="ECO:0000259" key="1">
    <source>
        <dbReference type="PROSITE" id="PS50053"/>
    </source>
</evidence>
<feature type="domain" description="Ubiquitin-like" evidence="1">
    <location>
        <begin position="1"/>
        <end position="61"/>
    </location>
</feature>